<reference evidence="11" key="1">
    <citation type="journal article" date="2023" name="Science">
        <title>Elucidation of the pathway for biosynthesis of saponin adjuvants from the soapbark tree.</title>
        <authorList>
            <person name="Reed J."/>
            <person name="Orme A."/>
            <person name="El-Demerdash A."/>
            <person name="Owen C."/>
            <person name="Martin L.B.B."/>
            <person name="Misra R.C."/>
            <person name="Kikuchi S."/>
            <person name="Rejzek M."/>
            <person name="Martin A.C."/>
            <person name="Harkess A."/>
            <person name="Leebens-Mack J."/>
            <person name="Louveau T."/>
            <person name="Stephenson M.J."/>
            <person name="Osbourn A."/>
        </authorList>
    </citation>
    <scope>NUCLEOTIDE SEQUENCE</scope>
    <source>
        <strain evidence="11">S10</strain>
    </source>
</reference>
<dbReference type="GO" id="GO:0010008">
    <property type="term" value="C:endosome membrane"/>
    <property type="evidence" value="ECO:0007669"/>
    <property type="project" value="UniProtKB-SubCell"/>
</dbReference>
<keyword evidence="5" id="KW-0732">Signal</keyword>
<dbReference type="PANTHER" id="PTHR10766:SF119">
    <property type="entry name" value="TRANSMEMBRANE 9 SUPERFAMILY MEMBER 5"/>
    <property type="match status" value="1"/>
</dbReference>
<sequence>MYYDSILLQGAVGKVVKYVDDPSLTPRYYLYNHIRFLVYYLENQVKDIVLMREYGSWADITEDAEIIGLNFSYTLLWYKIQPGRINAPLLDQISCPDIDWYWPQAQEPKGWEVVLSFMYSASSIFIWVAFLLAVTMPYLTNYFTRYSQKALVDDRGMSRVNGIHRGTACKCPAYSSLLGAVLGIGSQIFIMIFTFFGLAFIFKLNPCNPKVVHFVLFMTYGLTSPVAGYIATSFHYKFTRVGWKECIFQTGVLFLVPAMLTTVVVNGLAVITYGTSEVPEFLDIAVSVFFTFAFLLHCLGGVIAYHFRPKHAPSCTTKRFPTEISLQPWFLRTSGQMLLGGLLPFTVIFWQMDNVYASLWNRKVCGAFQAMVTCSFVVVTMTIMVGIVFTGYQLSRKDHHWWWRSVLRGGSTAIFMFVYGIYFHSRTRTEDFMKFLLFMGYNACIFYAFFLALGAIGYWASSFVFRRMYHNLQKYE</sequence>
<feature type="transmembrane region" description="Helical" evidence="10">
    <location>
        <begin position="117"/>
        <end position="139"/>
    </location>
</feature>
<dbReference type="Proteomes" id="UP001163823">
    <property type="component" value="Chromosome 4"/>
</dbReference>
<dbReference type="GO" id="GO:0000139">
    <property type="term" value="C:Golgi membrane"/>
    <property type="evidence" value="ECO:0007669"/>
    <property type="project" value="UniProtKB-SubCell"/>
</dbReference>
<dbReference type="KEGG" id="qsa:O6P43_009546"/>
<keyword evidence="9 10" id="KW-0472">Membrane</keyword>
<comment type="similarity">
    <text evidence="3 10">Belongs to the nonaspanin (TM9SF) (TC 9.A.2) family.</text>
</comment>
<keyword evidence="6" id="KW-0967">Endosome</keyword>
<feature type="transmembrane region" description="Helical" evidence="10">
    <location>
        <begin position="370"/>
        <end position="394"/>
    </location>
</feature>
<accession>A0AAD7VD34</accession>
<evidence type="ECO:0000256" key="7">
    <source>
        <dbReference type="ARBA" id="ARBA00022989"/>
    </source>
</evidence>
<dbReference type="GO" id="GO:0072657">
    <property type="term" value="P:protein localization to membrane"/>
    <property type="evidence" value="ECO:0007669"/>
    <property type="project" value="TreeGrafter"/>
</dbReference>
<name>A0AAD7VD34_QUISA</name>
<feature type="transmembrane region" description="Helical" evidence="10">
    <location>
        <begin position="329"/>
        <end position="350"/>
    </location>
</feature>
<evidence type="ECO:0000256" key="10">
    <source>
        <dbReference type="RuleBase" id="RU363079"/>
    </source>
</evidence>
<feature type="transmembrane region" description="Helical" evidence="10">
    <location>
        <begin position="406"/>
        <end position="425"/>
    </location>
</feature>
<comment type="caution">
    <text evidence="11">The sequence shown here is derived from an EMBL/GenBank/DDBJ whole genome shotgun (WGS) entry which is preliminary data.</text>
</comment>
<keyword evidence="4 10" id="KW-0812">Transmembrane</keyword>
<feature type="transmembrane region" description="Helical" evidence="10">
    <location>
        <begin position="177"/>
        <end position="202"/>
    </location>
</feature>
<gene>
    <name evidence="11" type="ORF">O6P43_009546</name>
</gene>
<organism evidence="11 12">
    <name type="scientific">Quillaja saponaria</name>
    <name type="common">Soap bark tree</name>
    <dbReference type="NCBI Taxonomy" id="32244"/>
    <lineage>
        <taxon>Eukaryota</taxon>
        <taxon>Viridiplantae</taxon>
        <taxon>Streptophyta</taxon>
        <taxon>Embryophyta</taxon>
        <taxon>Tracheophyta</taxon>
        <taxon>Spermatophyta</taxon>
        <taxon>Magnoliopsida</taxon>
        <taxon>eudicotyledons</taxon>
        <taxon>Gunneridae</taxon>
        <taxon>Pentapetalae</taxon>
        <taxon>rosids</taxon>
        <taxon>fabids</taxon>
        <taxon>Fabales</taxon>
        <taxon>Quillajaceae</taxon>
        <taxon>Quillaja</taxon>
    </lineage>
</organism>
<evidence type="ECO:0000256" key="9">
    <source>
        <dbReference type="ARBA" id="ARBA00023136"/>
    </source>
</evidence>
<evidence type="ECO:0000313" key="12">
    <source>
        <dbReference type="Proteomes" id="UP001163823"/>
    </source>
</evidence>
<dbReference type="AlphaFoldDB" id="A0AAD7VD34"/>
<feature type="transmembrane region" description="Helical" evidence="10">
    <location>
        <begin position="284"/>
        <end position="308"/>
    </location>
</feature>
<dbReference type="EMBL" id="JARAOO010000004">
    <property type="protein sequence ID" value="KAJ7971526.1"/>
    <property type="molecule type" value="Genomic_DNA"/>
</dbReference>
<proteinExistence type="inferred from homology"/>
<feature type="transmembrane region" description="Helical" evidence="10">
    <location>
        <begin position="214"/>
        <end position="234"/>
    </location>
</feature>
<keyword evidence="12" id="KW-1185">Reference proteome</keyword>
<evidence type="ECO:0000256" key="2">
    <source>
        <dbReference type="ARBA" id="ARBA00004653"/>
    </source>
</evidence>
<evidence type="ECO:0000256" key="1">
    <source>
        <dbReference type="ARBA" id="ARBA00004337"/>
    </source>
</evidence>
<dbReference type="PANTHER" id="PTHR10766">
    <property type="entry name" value="TRANSMEMBRANE 9 SUPERFAMILY PROTEIN"/>
    <property type="match status" value="1"/>
</dbReference>
<feature type="transmembrane region" description="Helical" evidence="10">
    <location>
        <begin position="445"/>
        <end position="465"/>
    </location>
</feature>
<evidence type="ECO:0000256" key="6">
    <source>
        <dbReference type="ARBA" id="ARBA00022753"/>
    </source>
</evidence>
<keyword evidence="8" id="KW-0333">Golgi apparatus</keyword>
<dbReference type="Pfam" id="PF02990">
    <property type="entry name" value="EMP70"/>
    <property type="match status" value="1"/>
</dbReference>
<evidence type="ECO:0000256" key="3">
    <source>
        <dbReference type="ARBA" id="ARBA00005227"/>
    </source>
</evidence>
<protein>
    <recommendedName>
        <fullName evidence="10">Transmembrane 9 superfamily member</fullName>
    </recommendedName>
</protein>
<keyword evidence="7 10" id="KW-1133">Transmembrane helix</keyword>
<dbReference type="InterPro" id="IPR004240">
    <property type="entry name" value="EMP70"/>
</dbReference>
<comment type="subcellular location">
    <subcellularLocation>
        <location evidence="1">Endosome membrane</location>
        <topology evidence="1">Multi-pass membrane protein</topology>
    </subcellularLocation>
    <subcellularLocation>
        <location evidence="2">Golgi apparatus membrane</location>
        <topology evidence="2">Multi-pass membrane protein</topology>
    </subcellularLocation>
</comment>
<feature type="transmembrane region" description="Helical" evidence="10">
    <location>
        <begin position="246"/>
        <end position="272"/>
    </location>
</feature>
<evidence type="ECO:0000256" key="4">
    <source>
        <dbReference type="ARBA" id="ARBA00022692"/>
    </source>
</evidence>
<evidence type="ECO:0000313" key="11">
    <source>
        <dbReference type="EMBL" id="KAJ7971526.1"/>
    </source>
</evidence>
<evidence type="ECO:0000256" key="8">
    <source>
        <dbReference type="ARBA" id="ARBA00023034"/>
    </source>
</evidence>
<evidence type="ECO:0000256" key="5">
    <source>
        <dbReference type="ARBA" id="ARBA00022729"/>
    </source>
</evidence>